<reference evidence="1" key="1">
    <citation type="submission" date="2020-05" db="EMBL/GenBank/DDBJ databases">
        <title>Large-scale comparative analyses of tick genomes elucidate their genetic diversity and vector capacities.</title>
        <authorList>
            <person name="Jia N."/>
            <person name="Wang J."/>
            <person name="Shi W."/>
            <person name="Du L."/>
            <person name="Sun Y."/>
            <person name="Zhan W."/>
            <person name="Jiang J."/>
            <person name="Wang Q."/>
            <person name="Zhang B."/>
            <person name="Ji P."/>
            <person name="Sakyi L.B."/>
            <person name="Cui X."/>
            <person name="Yuan T."/>
            <person name="Jiang B."/>
            <person name="Yang W."/>
            <person name="Lam T.T.-Y."/>
            <person name="Chang Q."/>
            <person name="Ding S."/>
            <person name="Wang X."/>
            <person name="Zhu J."/>
            <person name="Ruan X."/>
            <person name="Zhao L."/>
            <person name="Wei J."/>
            <person name="Que T."/>
            <person name="Du C."/>
            <person name="Cheng J."/>
            <person name="Dai P."/>
            <person name="Han X."/>
            <person name="Huang E."/>
            <person name="Gao Y."/>
            <person name="Liu J."/>
            <person name="Shao H."/>
            <person name="Ye R."/>
            <person name="Li L."/>
            <person name="Wei W."/>
            <person name="Wang X."/>
            <person name="Wang C."/>
            <person name="Yang T."/>
            <person name="Huo Q."/>
            <person name="Li W."/>
            <person name="Guo W."/>
            <person name="Chen H."/>
            <person name="Zhou L."/>
            <person name="Ni X."/>
            <person name="Tian J."/>
            <person name="Zhou Y."/>
            <person name="Sheng Y."/>
            <person name="Liu T."/>
            <person name="Pan Y."/>
            <person name="Xia L."/>
            <person name="Li J."/>
            <person name="Zhao F."/>
            <person name="Cao W."/>
        </authorList>
    </citation>
    <scope>NUCLEOTIDE SEQUENCE</scope>
    <source>
        <strain evidence="1">Dsil-2018</strain>
    </source>
</reference>
<evidence type="ECO:0000313" key="2">
    <source>
        <dbReference type="Proteomes" id="UP000821865"/>
    </source>
</evidence>
<accession>A0ACB8C7E2</accession>
<evidence type="ECO:0000313" key="1">
    <source>
        <dbReference type="EMBL" id="KAH7936833.1"/>
    </source>
</evidence>
<organism evidence="1 2">
    <name type="scientific">Dermacentor silvarum</name>
    <name type="common">Tick</name>
    <dbReference type="NCBI Taxonomy" id="543639"/>
    <lineage>
        <taxon>Eukaryota</taxon>
        <taxon>Metazoa</taxon>
        <taxon>Ecdysozoa</taxon>
        <taxon>Arthropoda</taxon>
        <taxon>Chelicerata</taxon>
        <taxon>Arachnida</taxon>
        <taxon>Acari</taxon>
        <taxon>Parasitiformes</taxon>
        <taxon>Ixodida</taxon>
        <taxon>Ixodoidea</taxon>
        <taxon>Ixodidae</taxon>
        <taxon>Rhipicephalinae</taxon>
        <taxon>Dermacentor</taxon>
    </lineage>
</organism>
<proteinExistence type="predicted"/>
<keyword evidence="2" id="KW-1185">Reference proteome</keyword>
<protein>
    <submittedName>
        <fullName evidence="1">Uncharacterized protein</fullName>
    </submittedName>
</protein>
<dbReference type="EMBL" id="CM023477">
    <property type="protein sequence ID" value="KAH7936833.1"/>
    <property type="molecule type" value="Genomic_DNA"/>
</dbReference>
<gene>
    <name evidence="1" type="ORF">HPB49_005679</name>
</gene>
<name>A0ACB8C7E2_DERSI</name>
<dbReference type="Proteomes" id="UP000821865">
    <property type="component" value="Chromosome 8"/>
</dbReference>
<comment type="caution">
    <text evidence="1">The sequence shown here is derived from an EMBL/GenBank/DDBJ whole genome shotgun (WGS) entry which is preliminary data.</text>
</comment>
<sequence length="685" mass="76629">MLKFEFDATWARDLAYHWLFVLLVVFAIGLAPPLALWLQFNFHTYCDDSNCSDIVEELRRSLDLQADPCDNFYKFVCGRWELTNRPFADQASQHRHRFRQELAAAMLHREPRRHDQGAVDKAARLYKECRYKPFDDSCQLNTVASVLANLNITWPFTNLHSASLWNLPVTIALTKAHLHHGLDILYAMGVVFRGVKHKRKIVLHIGHLLPLPEPLLSRTQLSRAVVDLAAMMGPVGVDYKHLAKLVQAQEQSLATFLKEGPAEEDENTMVTFEEAEMRFPKHNWTLIRTLINSEVGSTLTVEDHLYINSRALEAATSVLKDGAAVHAFLGWRIVRMLTPMGCGLAGIALAQAAGGDVDVVSDLLARGTLDRLQEHMPMALAAPYIEQKRPGEAREGLQWHIARLMQSFEKVFYNSAYLSRNFQRRAARLMKRFKPHLLYPDYTHLEVQVDRGYSNSCVTNTNSCPMRLPLTLLRYMPDFDGDCLNMTLTLLRESSRHRLRQLGKAGALYGEGWELPQTSVRALYSLEADALFVPLGVAAAPLYAAGAPATWKLGALGTVLGQEIADTVLGLADSWHQLTKPEEHCFVNASLAHAQAVQGAYNALSLAVYEGGAAIGRQRLRGLERFGDAQLLFLASCFTLCHVDGDEAARNEALCNEAMRNSLDFAQSFQCLPNSAMNPTDKCSL</sequence>